<feature type="compositionally biased region" description="Basic and acidic residues" evidence="1">
    <location>
        <begin position="150"/>
        <end position="163"/>
    </location>
</feature>
<feature type="compositionally biased region" description="Polar residues" evidence="1">
    <location>
        <begin position="25"/>
        <end position="49"/>
    </location>
</feature>
<name>A0AAN7H589_9PEZI</name>
<reference evidence="2" key="1">
    <citation type="journal article" date="2023" name="Mol. Phylogenet. Evol.">
        <title>Genome-scale phylogeny and comparative genomics of the fungal order Sordariales.</title>
        <authorList>
            <person name="Hensen N."/>
            <person name="Bonometti L."/>
            <person name="Westerberg I."/>
            <person name="Brannstrom I.O."/>
            <person name="Guillou S."/>
            <person name="Cros-Aarteil S."/>
            <person name="Calhoun S."/>
            <person name="Haridas S."/>
            <person name="Kuo A."/>
            <person name="Mondo S."/>
            <person name="Pangilinan J."/>
            <person name="Riley R."/>
            <person name="LaButti K."/>
            <person name="Andreopoulos B."/>
            <person name="Lipzen A."/>
            <person name="Chen C."/>
            <person name="Yan M."/>
            <person name="Daum C."/>
            <person name="Ng V."/>
            <person name="Clum A."/>
            <person name="Steindorff A."/>
            <person name="Ohm R.A."/>
            <person name="Martin F."/>
            <person name="Silar P."/>
            <person name="Natvig D.O."/>
            <person name="Lalanne C."/>
            <person name="Gautier V."/>
            <person name="Ament-Velasquez S.L."/>
            <person name="Kruys A."/>
            <person name="Hutchinson M.I."/>
            <person name="Powell A.J."/>
            <person name="Barry K."/>
            <person name="Miller A.N."/>
            <person name="Grigoriev I.V."/>
            <person name="Debuchy R."/>
            <person name="Gladieux P."/>
            <person name="Hiltunen Thoren M."/>
            <person name="Johannesson H."/>
        </authorList>
    </citation>
    <scope>NUCLEOTIDE SEQUENCE</scope>
    <source>
        <strain evidence="2">CBS 532.94</strain>
    </source>
</reference>
<evidence type="ECO:0000313" key="3">
    <source>
        <dbReference type="Proteomes" id="UP001303760"/>
    </source>
</evidence>
<feature type="compositionally biased region" description="Basic residues" evidence="1">
    <location>
        <begin position="66"/>
        <end position="75"/>
    </location>
</feature>
<comment type="caution">
    <text evidence="2">The sequence shown here is derived from an EMBL/GenBank/DDBJ whole genome shotgun (WGS) entry which is preliminary data.</text>
</comment>
<sequence length="398" mass="44161">MGLRLRKHSFSFPSQVVPGLAPRSASESETDIYSTSEPSSHHNLNQPPIRTTRPPNRAGQQDNGRQRKRRRHHHRLQLERTSGGTHHVRPRQRWTADAVVEGCALARSSLQLPSDNSTTNNFSSSERHWSRCSSRRRSTTLSPRRGRPPSLERQDAFRDERTAKSRHSHGFDNDDLISSLYLSQSERAEHQSREEDEEAKEVAELYRMGLLYDNEYERGAGFSLDRIARDYVEEPVYSVRVRPAKRIRREEERMGSGFVSLSSVDLAFSALAEDEALAGWLMSGCHREEAAADALRTAAAASVVRDTVHKPPRLIVIYELADDAVSAMSAEDSFCSASVSELSYCVGEDDASAWTMIDGCNGTNENAALVVSAPGAVEEAVAEKGGVEPWVVLGLDGS</sequence>
<gene>
    <name evidence="2" type="ORF">C8A03DRAFT_46290</name>
</gene>
<feature type="compositionally biased region" description="Low complexity" evidence="1">
    <location>
        <begin position="114"/>
        <end position="124"/>
    </location>
</feature>
<keyword evidence="3" id="KW-1185">Reference proteome</keyword>
<protein>
    <submittedName>
        <fullName evidence="2">Uncharacterized protein</fullName>
    </submittedName>
</protein>
<feature type="region of interest" description="Disordered" evidence="1">
    <location>
        <begin position="14"/>
        <end position="93"/>
    </location>
</feature>
<reference evidence="2" key="2">
    <citation type="submission" date="2023-05" db="EMBL/GenBank/DDBJ databases">
        <authorList>
            <consortium name="Lawrence Berkeley National Laboratory"/>
            <person name="Steindorff A."/>
            <person name="Hensen N."/>
            <person name="Bonometti L."/>
            <person name="Westerberg I."/>
            <person name="Brannstrom I.O."/>
            <person name="Guillou S."/>
            <person name="Cros-Aarteil S."/>
            <person name="Calhoun S."/>
            <person name="Haridas S."/>
            <person name="Kuo A."/>
            <person name="Mondo S."/>
            <person name="Pangilinan J."/>
            <person name="Riley R."/>
            <person name="Labutti K."/>
            <person name="Andreopoulos B."/>
            <person name="Lipzen A."/>
            <person name="Chen C."/>
            <person name="Yanf M."/>
            <person name="Daum C."/>
            <person name="Ng V."/>
            <person name="Clum A."/>
            <person name="Ohm R."/>
            <person name="Martin F."/>
            <person name="Silar P."/>
            <person name="Natvig D."/>
            <person name="Lalanne C."/>
            <person name="Gautier V."/>
            <person name="Ament-Velasquez S.L."/>
            <person name="Kruys A."/>
            <person name="Hutchinson M.I."/>
            <person name="Powell A.J."/>
            <person name="Barry K."/>
            <person name="Miller A.N."/>
            <person name="Grigoriev I.V."/>
            <person name="Debuchy R."/>
            <person name="Gladieux P."/>
            <person name="Thoren M.H."/>
            <person name="Johannesson H."/>
        </authorList>
    </citation>
    <scope>NUCLEOTIDE SEQUENCE</scope>
    <source>
        <strain evidence="2">CBS 532.94</strain>
    </source>
</reference>
<evidence type="ECO:0000256" key="1">
    <source>
        <dbReference type="SAM" id="MobiDB-lite"/>
    </source>
</evidence>
<feature type="region of interest" description="Disordered" evidence="1">
    <location>
        <begin position="111"/>
        <end position="174"/>
    </location>
</feature>
<proteinExistence type="predicted"/>
<dbReference type="AlphaFoldDB" id="A0AAN7H589"/>
<organism evidence="2 3">
    <name type="scientific">Achaetomium macrosporum</name>
    <dbReference type="NCBI Taxonomy" id="79813"/>
    <lineage>
        <taxon>Eukaryota</taxon>
        <taxon>Fungi</taxon>
        <taxon>Dikarya</taxon>
        <taxon>Ascomycota</taxon>
        <taxon>Pezizomycotina</taxon>
        <taxon>Sordariomycetes</taxon>
        <taxon>Sordariomycetidae</taxon>
        <taxon>Sordariales</taxon>
        <taxon>Chaetomiaceae</taxon>
        <taxon>Achaetomium</taxon>
    </lineage>
</organism>
<dbReference type="EMBL" id="MU860253">
    <property type="protein sequence ID" value="KAK4235591.1"/>
    <property type="molecule type" value="Genomic_DNA"/>
</dbReference>
<accession>A0AAN7H589</accession>
<dbReference type="Proteomes" id="UP001303760">
    <property type="component" value="Unassembled WGS sequence"/>
</dbReference>
<evidence type="ECO:0000313" key="2">
    <source>
        <dbReference type="EMBL" id="KAK4235591.1"/>
    </source>
</evidence>
<feature type="compositionally biased region" description="Low complexity" evidence="1">
    <location>
        <begin position="139"/>
        <end position="149"/>
    </location>
</feature>